<feature type="repeat" description="WD" evidence="8">
    <location>
        <begin position="22"/>
        <end position="54"/>
    </location>
</feature>
<evidence type="ECO:0000256" key="6">
    <source>
        <dbReference type="ARBA" id="ARBA00040453"/>
    </source>
</evidence>
<dbReference type="Proteomes" id="UP001378592">
    <property type="component" value="Unassembled WGS sequence"/>
</dbReference>
<dbReference type="SUPFAM" id="SSF50978">
    <property type="entry name" value="WD40 repeat-like"/>
    <property type="match status" value="1"/>
</dbReference>
<reference evidence="9 10" key="1">
    <citation type="submission" date="2024-03" db="EMBL/GenBank/DDBJ databases">
        <title>The genome assembly and annotation of the cricket Gryllus longicercus Weissman &amp; Gray.</title>
        <authorList>
            <person name="Szrajer S."/>
            <person name="Gray D."/>
            <person name="Ylla G."/>
        </authorList>
    </citation>
    <scope>NUCLEOTIDE SEQUENCE [LARGE SCALE GENOMIC DNA]</scope>
    <source>
        <strain evidence="9">DAG 2021-001</strain>
        <tissue evidence="9">Whole body minus gut</tissue>
    </source>
</reference>
<evidence type="ECO:0000256" key="1">
    <source>
        <dbReference type="ARBA" id="ARBA00004496"/>
    </source>
</evidence>
<feature type="repeat" description="WD" evidence="8">
    <location>
        <begin position="64"/>
        <end position="105"/>
    </location>
</feature>
<dbReference type="EMBL" id="JAZDUA010000111">
    <property type="protein sequence ID" value="KAK7867724.1"/>
    <property type="molecule type" value="Genomic_DNA"/>
</dbReference>
<dbReference type="CDD" id="cd00200">
    <property type="entry name" value="WD40"/>
    <property type="match status" value="1"/>
</dbReference>
<comment type="caution">
    <text evidence="9">The sequence shown here is derived from an EMBL/GenBank/DDBJ whole genome shotgun (WGS) entry which is preliminary data.</text>
</comment>
<evidence type="ECO:0000256" key="3">
    <source>
        <dbReference type="ARBA" id="ARBA00022574"/>
    </source>
</evidence>
<sequence length="318" mass="34346">MASKQICGPQPKPESINCLKEIDCKQGAIRAVRFNVDGSYCLTAGADKSVKLWNPYRSLLLKSYAGHGQDVLDVHSSCDNSQMVSAGADRSILLWDVSTGKILRRWRGHAAAATAVRFCETGACAVSGGRDNAVRVWDTRAYGLKPMQEINQATDAITSVRVYEYEILTASVDCKVRLYDVRVGKLTSDIVGAPITCANLTNDGQGLLMSRSDDIVLLLCKDSGELLAEYSGHKSGDCVLESCVDANDSRVISGSACGNIWIWSMVEDPEKKPIKLLHNSAYAVCSVAAHPTQIGILLSASGRTIKLWGDGSKQEDDL</sequence>
<dbReference type="InterPro" id="IPR051980">
    <property type="entry name" value="WD_repeat_MORG1"/>
</dbReference>
<keyword evidence="4" id="KW-0677">Repeat</keyword>
<dbReference type="PROSITE" id="PS50294">
    <property type="entry name" value="WD_REPEATS_REGION"/>
    <property type="match status" value="3"/>
</dbReference>
<evidence type="ECO:0000256" key="5">
    <source>
        <dbReference type="ARBA" id="ARBA00038145"/>
    </source>
</evidence>
<dbReference type="InterPro" id="IPR015943">
    <property type="entry name" value="WD40/YVTN_repeat-like_dom_sf"/>
</dbReference>
<evidence type="ECO:0000256" key="7">
    <source>
        <dbReference type="ARBA" id="ARBA00042222"/>
    </source>
</evidence>
<protein>
    <recommendedName>
        <fullName evidence="6">WD repeat domain-containing protein 83</fullName>
    </recommendedName>
    <alternativeName>
        <fullName evidence="7">Mitogen-activated protein kinase organizer 1</fullName>
    </alternativeName>
</protein>
<comment type="subcellular location">
    <subcellularLocation>
        <location evidence="1">Cytoplasm</location>
    </subcellularLocation>
</comment>
<dbReference type="GO" id="GO:0071013">
    <property type="term" value="C:catalytic step 2 spliceosome"/>
    <property type="evidence" value="ECO:0007669"/>
    <property type="project" value="TreeGrafter"/>
</dbReference>
<feature type="repeat" description="WD" evidence="8">
    <location>
        <begin position="106"/>
        <end position="140"/>
    </location>
</feature>
<dbReference type="InterPro" id="IPR019775">
    <property type="entry name" value="WD40_repeat_CS"/>
</dbReference>
<evidence type="ECO:0000313" key="10">
    <source>
        <dbReference type="Proteomes" id="UP001378592"/>
    </source>
</evidence>
<proteinExistence type="inferred from homology"/>
<name>A0AAN9VMD7_9ORTH</name>
<gene>
    <name evidence="9" type="ORF">R5R35_002234</name>
</gene>
<keyword evidence="10" id="KW-1185">Reference proteome</keyword>
<accession>A0AAN9VMD7</accession>
<dbReference type="AlphaFoldDB" id="A0AAN9VMD7"/>
<dbReference type="GO" id="GO:0000398">
    <property type="term" value="P:mRNA splicing, via spliceosome"/>
    <property type="evidence" value="ECO:0007669"/>
    <property type="project" value="TreeGrafter"/>
</dbReference>
<dbReference type="PROSITE" id="PS00678">
    <property type="entry name" value="WD_REPEATS_1"/>
    <property type="match status" value="2"/>
</dbReference>
<keyword evidence="2" id="KW-0963">Cytoplasm</keyword>
<evidence type="ECO:0000256" key="8">
    <source>
        <dbReference type="PROSITE-ProRule" id="PRU00221"/>
    </source>
</evidence>
<dbReference type="SMART" id="SM00320">
    <property type="entry name" value="WD40"/>
    <property type="match status" value="6"/>
</dbReference>
<comment type="similarity">
    <text evidence="5">Belongs to the WD repeat MORG1 family.</text>
</comment>
<evidence type="ECO:0000256" key="2">
    <source>
        <dbReference type="ARBA" id="ARBA00022490"/>
    </source>
</evidence>
<evidence type="ECO:0000313" key="9">
    <source>
        <dbReference type="EMBL" id="KAK7867724.1"/>
    </source>
</evidence>
<dbReference type="PRINTS" id="PR00320">
    <property type="entry name" value="GPROTEINBRPT"/>
</dbReference>
<dbReference type="GO" id="GO:0005737">
    <property type="term" value="C:cytoplasm"/>
    <property type="evidence" value="ECO:0007669"/>
    <property type="project" value="UniProtKB-SubCell"/>
</dbReference>
<keyword evidence="3 8" id="KW-0853">WD repeat</keyword>
<dbReference type="Pfam" id="PF00400">
    <property type="entry name" value="WD40"/>
    <property type="match status" value="4"/>
</dbReference>
<dbReference type="InterPro" id="IPR036322">
    <property type="entry name" value="WD40_repeat_dom_sf"/>
</dbReference>
<dbReference type="Gene3D" id="2.130.10.10">
    <property type="entry name" value="YVTN repeat-like/Quinoprotein amine dehydrogenase"/>
    <property type="match status" value="1"/>
</dbReference>
<evidence type="ECO:0000256" key="4">
    <source>
        <dbReference type="ARBA" id="ARBA00022737"/>
    </source>
</evidence>
<organism evidence="9 10">
    <name type="scientific">Gryllus longicercus</name>
    <dbReference type="NCBI Taxonomy" id="2509291"/>
    <lineage>
        <taxon>Eukaryota</taxon>
        <taxon>Metazoa</taxon>
        <taxon>Ecdysozoa</taxon>
        <taxon>Arthropoda</taxon>
        <taxon>Hexapoda</taxon>
        <taxon>Insecta</taxon>
        <taxon>Pterygota</taxon>
        <taxon>Neoptera</taxon>
        <taxon>Polyneoptera</taxon>
        <taxon>Orthoptera</taxon>
        <taxon>Ensifera</taxon>
        <taxon>Gryllidea</taxon>
        <taxon>Grylloidea</taxon>
        <taxon>Gryllidae</taxon>
        <taxon>Gryllinae</taxon>
        <taxon>Gryllus</taxon>
    </lineage>
</organism>
<dbReference type="PROSITE" id="PS50082">
    <property type="entry name" value="WD_REPEATS_2"/>
    <property type="match status" value="3"/>
</dbReference>
<dbReference type="PANTHER" id="PTHR22842:SF3">
    <property type="entry name" value="WD REPEAT DOMAIN-CONTAINING PROTEIN 83"/>
    <property type="match status" value="1"/>
</dbReference>
<dbReference type="PANTHER" id="PTHR22842">
    <property type="entry name" value="WD40 REPEAT PROTEIN"/>
    <property type="match status" value="1"/>
</dbReference>
<dbReference type="InterPro" id="IPR020472">
    <property type="entry name" value="WD40_PAC1"/>
</dbReference>
<dbReference type="InterPro" id="IPR001680">
    <property type="entry name" value="WD40_rpt"/>
</dbReference>